<name>A0A3G5A0C0_9VIRU</name>
<feature type="domain" description="Ubiquitin-like" evidence="1">
    <location>
        <begin position="3"/>
        <end position="77"/>
    </location>
</feature>
<dbReference type="Gene3D" id="3.10.20.90">
    <property type="entry name" value="Phosphatidylinositol 3-kinase Catalytic Subunit, Chain A, domain 1"/>
    <property type="match status" value="1"/>
</dbReference>
<dbReference type="PANTHER" id="PTHR10666">
    <property type="entry name" value="UBIQUITIN"/>
    <property type="match status" value="1"/>
</dbReference>
<dbReference type="PROSITE" id="PS50053">
    <property type="entry name" value="UBIQUITIN_2"/>
    <property type="match status" value="1"/>
</dbReference>
<dbReference type="SUPFAM" id="SSF54236">
    <property type="entry name" value="Ubiquitin-like"/>
    <property type="match status" value="1"/>
</dbReference>
<proteinExistence type="predicted"/>
<evidence type="ECO:0000259" key="1">
    <source>
        <dbReference type="PROSITE" id="PS50053"/>
    </source>
</evidence>
<gene>
    <name evidence="2" type="ORF">Faunusvirus1_39</name>
</gene>
<dbReference type="InterPro" id="IPR050158">
    <property type="entry name" value="Ubiquitin_ubiquitin-like"/>
</dbReference>
<dbReference type="PRINTS" id="PR00348">
    <property type="entry name" value="UBIQUITIN"/>
</dbReference>
<dbReference type="InterPro" id="IPR019956">
    <property type="entry name" value="Ubiquitin_dom"/>
</dbReference>
<reference evidence="2" key="1">
    <citation type="submission" date="2018-10" db="EMBL/GenBank/DDBJ databases">
        <title>Hidden diversity of soil giant viruses.</title>
        <authorList>
            <person name="Schulz F."/>
            <person name="Alteio L."/>
            <person name="Goudeau D."/>
            <person name="Ryan E.M."/>
            <person name="Malmstrom R.R."/>
            <person name="Blanchard J."/>
            <person name="Woyke T."/>
        </authorList>
    </citation>
    <scope>NUCLEOTIDE SEQUENCE</scope>
    <source>
        <strain evidence="2">FNV1</strain>
    </source>
</reference>
<dbReference type="InterPro" id="IPR029071">
    <property type="entry name" value="Ubiquitin-like_domsf"/>
</dbReference>
<accession>A0A3G5A0C0</accession>
<protein>
    <submittedName>
        <fullName evidence="2">Ubiquitin</fullName>
    </submittedName>
</protein>
<organism evidence="2">
    <name type="scientific">Faunusvirus sp</name>
    <dbReference type="NCBI Taxonomy" id="2487766"/>
    <lineage>
        <taxon>Viruses</taxon>
        <taxon>Varidnaviria</taxon>
        <taxon>Bamfordvirae</taxon>
        <taxon>Nucleocytoviricota</taxon>
        <taxon>Megaviricetes</taxon>
        <taxon>Imitervirales</taxon>
        <taxon>Mimiviridae</taxon>
    </lineage>
</organism>
<dbReference type="Pfam" id="PF00240">
    <property type="entry name" value="ubiquitin"/>
    <property type="match status" value="1"/>
</dbReference>
<dbReference type="SMART" id="SM00213">
    <property type="entry name" value="UBQ"/>
    <property type="match status" value="1"/>
</dbReference>
<dbReference type="InterPro" id="IPR000626">
    <property type="entry name" value="Ubiquitin-like_dom"/>
</dbReference>
<sequence>MTTQIFIKTLVGKSICFDVNLTDTVESLKTLVNFREGVPNSEQRLIYMGKQLVDKNILSDYNIQADSTIYLVLRLKG</sequence>
<dbReference type="EMBL" id="MK072132">
    <property type="protein sequence ID" value="AYV79019.1"/>
    <property type="molecule type" value="Genomic_DNA"/>
</dbReference>
<evidence type="ECO:0000313" key="2">
    <source>
        <dbReference type="EMBL" id="AYV79019.1"/>
    </source>
</evidence>